<accession>A0A060QFT4</accession>
<gene>
    <name evidence="2" type="ORF">ASAP_1735</name>
</gene>
<dbReference type="EMBL" id="CBLX010000012">
    <property type="protein sequence ID" value="CDG39780.1"/>
    <property type="molecule type" value="Genomic_DNA"/>
</dbReference>
<comment type="caution">
    <text evidence="2">The sequence shown here is derived from an EMBL/GenBank/DDBJ whole genome shotgun (WGS) entry which is preliminary data.</text>
</comment>
<evidence type="ECO:0000313" key="3">
    <source>
        <dbReference type="Proteomes" id="UP000027583"/>
    </source>
</evidence>
<dbReference type="Proteomes" id="UP000027583">
    <property type="component" value="Unassembled WGS sequence"/>
</dbReference>
<proteinExistence type="predicted"/>
<dbReference type="Gene3D" id="3.90.190.10">
    <property type="entry name" value="Protein tyrosine phosphatase superfamily"/>
    <property type="match status" value="1"/>
</dbReference>
<name>A0A060QFT4_9PROT</name>
<reference evidence="2 3" key="2">
    <citation type="journal article" date="2014" name="PLoS ONE">
        <title>Evolution of mitochondria reconstructed from the energy metabolism of living bacteria.</title>
        <authorList>
            <person name="Degli Esposti M."/>
            <person name="Chouaia B."/>
            <person name="Comandatore F."/>
            <person name="Crotti E."/>
            <person name="Sassera D."/>
            <person name="Lievens P.M."/>
            <person name="Daffonchio D."/>
            <person name="Bandi C."/>
        </authorList>
    </citation>
    <scope>NUCLEOTIDE SEQUENCE [LARGE SCALE GENOMIC DNA]</scope>
    <source>
        <strain evidence="2 3">SF2.1</strain>
    </source>
</reference>
<dbReference type="Pfam" id="PF22741">
    <property type="entry name" value="PTP-NADK"/>
    <property type="match status" value="1"/>
</dbReference>
<sequence length="237" mass="26676">MMPGAAGIAQQIGGEFFVFDGSLATATGRRKAWIDSLFVDHAIFRLPWTNLATVVPGNVYRCNHPTPARLARLKRKLGLRTLVNLRGHRRCGSDALSRQAAQALGLDHIDMAFESRGAPHRDRILRFAELYAQIERPMLMHCKSGADRAGLASALVILFEGGTAAQALRQLHWRFGHFNRARTGILDAFVLRYQAEAEGRIPFMHWVEHEYDEVRLKKDFTAGKLASFVTDKVLRRE</sequence>
<evidence type="ECO:0000313" key="2">
    <source>
        <dbReference type="EMBL" id="CDG39780.1"/>
    </source>
</evidence>
<organism evidence="2 3">
    <name type="scientific">Asaia bogorensis</name>
    <dbReference type="NCBI Taxonomy" id="91915"/>
    <lineage>
        <taxon>Bacteria</taxon>
        <taxon>Pseudomonadati</taxon>
        <taxon>Pseudomonadota</taxon>
        <taxon>Alphaproteobacteria</taxon>
        <taxon>Acetobacterales</taxon>
        <taxon>Acetobacteraceae</taxon>
        <taxon>Asaia</taxon>
    </lineage>
</organism>
<feature type="domain" description="DSP-PTPase phosphatase fused to NAD+ Kinase" evidence="1">
    <location>
        <begin position="60"/>
        <end position="150"/>
    </location>
</feature>
<reference evidence="2 3" key="1">
    <citation type="journal article" date="2014" name="Genome Biol. Evol.">
        <title>Acetic acid bacteria genomes reveal functional traits for adaptation to life in insect guts.</title>
        <authorList>
            <person name="Chouaia B."/>
            <person name="Gaiarsa S."/>
            <person name="Crotti E."/>
            <person name="Comandatore F."/>
            <person name="Degli Esposti M."/>
            <person name="Ricci I."/>
            <person name="Alma A."/>
            <person name="Favia G."/>
            <person name="Bandi C."/>
            <person name="Daffonchio D."/>
        </authorList>
    </citation>
    <scope>NUCLEOTIDE SEQUENCE [LARGE SCALE GENOMIC DNA]</scope>
    <source>
        <strain evidence="2 3">SF2.1</strain>
    </source>
</reference>
<evidence type="ECO:0000259" key="1">
    <source>
        <dbReference type="Pfam" id="PF22741"/>
    </source>
</evidence>
<protein>
    <recommendedName>
        <fullName evidence="1">DSP-PTPase phosphatase fused to NAD+ Kinase domain-containing protein</fullName>
    </recommendedName>
</protein>
<dbReference type="InterPro" id="IPR029021">
    <property type="entry name" value="Prot-tyrosine_phosphatase-like"/>
</dbReference>
<dbReference type="AlphaFoldDB" id="A0A060QFT4"/>
<dbReference type="InterPro" id="IPR055214">
    <property type="entry name" value="PTP-NADK"/>
</dbReference>
<dbReference type="eggNOG" id="COG2365">
    <property type="taxonomic scope" value="Bacteria"/>
</dbReference>
<dbReference type="SUPFAM" id="SSF52799">
    <property type="entry name" value="(Phosphotyrosine protein) phosphatases II"/>
    <property type="match status" value="1"/>
</dbReference>